<comment type="caution">
    <text evidence="2">The sequence shown here is derived from an EMBL/GenBank/DDBJ whole genome shotgun (WGS) entry which is preliminary data.</text>
</comment>
<dbReference type="InterPro" id="IPR039374">
    <property type="entry name" value="SIP_fam"/>
</dbReference>
<dbReference type="InterPro" id="IPR017938">
    <property type="entry name" value="Riboflavin_synthase-like_b-brl"/>
</dbReference>
<dbReference type="InterPro" id="IPR017927">
    <property type="entry name" value="FAD-bd_FR_type"/>
</dbReference>
<evidence type="ECO:0000259" key="1">
    <source>
        <dbReference type="PROSITE" id="PS51384"/>
    </source>
</evidence>
<dbReference type="Gene3D" id="3.40.50.80">
    <property type="entry name" value="Nucleotide-binding domain of ferredoxin-NADP reductase (FNR) module"/>
    <property type="match status" value="1"/>
</dbReference>
<dbReference type="Proteomes" id="UP000256304">
    <property type="component" value="Unassembled WGS sequence"/>
</dbReference>
<dbReference type="SUPFAM" id="SSF63380">
    <property type="entry name" value="Riboflavin synthase domain-like"/>
    <property type="match status" value="1"/>
</dbReference>
<feature type="domain" description="FAD-binding FR-type" evidence="1">
    <location>
        <begin position="10"/>
        <end position="117"/>
    </location>
</feature>
<dbReference type="RefSeq" id="WP_116189866.1">
    <property type="nucleotide sequence ID" value="NZ_QTTN01000016.1"/>
</dbReference>
<name>A0A3D9S5W0_9BACL</name>
<dbReference type="OrthoDB" id="3745257at2"/>
<dbReference type="PANTHER" id="PTHR30157">
    <property type="entry name" value="FERRIC REDUCTASE, NADPH-DEPENDENT"/>
    <property type="match status" value="1"/>
</dbReference>
<dbReference type="Pfam" id="PF00970">
    <property type="entry name" value="FAD_binding_6"/>
    <property type="match status" value="1"/>
</dbReference>
<dbReference type="AlphaFoldDB" id="A0A3D9S5W0"/>
<dbReference type="PANTHER" id="PTHR30157:SF0">
    <property type="entry name" value="NADPH-DEPENDENT FERRIC-CHELATE REDUCTASE"/>
    <property type="match status" value="1"/>
</dbReference>
<sequence>MGFIQNMAKRFSHEAVIVQKRQIADHTYHISMRLKDDAKEFAYTPGEFLRVLVGLDQDAKFMDMIRTYSVWNYDAKSRVIDMAVSTFSNGAGASWAERVNAGDSIYYSGPKGRFTVSGDNDTSDYYILVGDISALAHLYEIRRHLPAQKQVHSFIYADSEKDFFADLDGTTPLSFCRLPMNPSQQLMEQLNPIIQQAKGKGMVYVGGDGRLCVELNKYFRKEHGWEAGQIKTKPFWMPGKKGLE</sequence>
<gene>
    <name evidence="2" type="ORF">A8990_116131</name>
</gene>
<dbReference type="GO" id="GO:0016491">
    <property type="term" value="F:oxidoreductase activity"/>
    <property type="evidence" value="ECO:0007669"/>
    <property type="project" value="InterPro"/>
</dbReference>
<dbReference type="Pfam" id="PF04954">
    <property type="entry name" value="SIP"/>
    <property type="match status" value="1"/>
</dbReference>
<evidence type="ECO:0000313" key="3">
    <source>
        <dbReference type="Proteomes" id="UP000256304"/>
    </source>
</evidence>
<dbReference type="EMBL" id="QTTN01000016">
    <property type="protein sequence ID" value="REE83952.1"/>
    <property type="molecule type" value="Genomic_DNA"/>
</dbReference>
<dbReference type="CDD" id="cd06193">
    <property type="entry name" value="siderophore_interacting"/>
    <property type="match status" value="1"/>
</dbReference>
<dbReference type="InterPro" id="IPR039261">
    <property type="entry name" value="FNR_nucleotide-bd"/>
</dbReference>
<dbReference type="Gene3D" id="2.40.30.10">
    <property type="entry name" value="Translation factors"/>
    <property type="match status" value="1"/>
</dbReference>
<organism evidence="2 3">
    <name type="scientific">Paenibacillus taihuensis</name>
    <dbReference type="NCBI Taxonomy" id="1156355"/>
    <lineage>
        <taxon>Bacteria</taxon>
        <taxon>Bacillati</taxon>
        <taxon>Bacillota</taxon>
        <taxon>Bacilli</taxon>
        <taxon>Bacillales</taxon>
        <taxon>Paenibacillaceae</taxon>
        <taxon>Paenibacillus</taxon>
    </lineage>
</organism>
<dbReference type="InterPro" id="IPR007037">
    <property type="entry name" value="SIP_rossman_dom"/>
</dbReference>
<keyword evidence="3" id="KW-1185">Reference proteome</keyword>
<accession>A0A3D9S5W0</accession>
<dbReference type="InterPro" id="IPR008333">
    <property type="entry name" value="Cbr1-like_FAD-bd_dom"/>
</dbReference>
<evidence type="ECO:0000313" key="2">
    <source>
        <dbReference type="EMBL" id="REE83952.1"/>
    </source>
</evidence>
<protein>
    <submittedName>
        <fullName evidence="2">Flavin-dependent oxidoreductase</fullName>
    </submittedName>
</protein>
<reference evidence="2 3" key="1">
    <citation type="submission" date="2018-08" db="EMBL/GenBank/DDBJ databases">
        <title>Genomic Encyclopedia of Type Strains, Phase III (KMG-III): the genomes of soil and plant-associated and newly described type strains.</title>
        <authorList>
            <person name="Whitman W."/>
        </authorList>
    </citation>
    <scope>NUCLEOTIDE SEQUENCE [LARGE SCALE GENOMIC DNA]</scope>
    <source>
        <strain evidence="2 3">CGMCC 1.10966</strain>
    </source>
</reference>
<dbReference type="PROSITE" id="PS51384">
    <property type="entry name" value="FAD_FR"/>
    <property type="match status" value="1"/>
</dbReference>
<proteinExistence type="predicted"/>